<comment type="caution">
    <text evidence="1">The sequence shown here is derived from an EMBL/GenBank/DDBJ whole genome shotgun (WGS) entry which is preliminary data.</text>
</comment>
<dbReference type="EMBL" id="WMBB01000001">
    <property type="protein sequence ID" value="MTE11672.1"/>
    <property type="molecule type" value="Genomic_DNA"/>
</dbReference>
<evidence type="ECO:0000313" key="2">
    <source>
        <dbReference type="Proteomes" id="UP000432464"/>
    </source>
</evidence>
<dbReference type="AlphaFoldDB" id="A0A6I3KNU5"/>
<protein>
    <submittedName>
        <fullName evidence="1">Nitroreductase family deazaflavin-dependent oxidoreductase</fullName>
    </submittedName>
</protein>
<dbReference type="InterPro" id="IPR012349">
    <property type="entry name" value="Split_barrel_FMN-bd"/>
</dbReference>
<accession>A0A6I3KNU5</accession>
<keyword evidence="2" id="KW-1185">Reference proteome</keyword>
<dbReference type="Proteomes" id="UP000432464">
    <property type="component" value="Unassembled WGS sequence"/>
</dbReference>
<dbReference type="InterPro" id="IPR004378">
    <property type="entry name" value="F420H2_quin_Rdtase"/>
</dbReference>
<dbReference type="NCBIfam" id="TIGR00026">
    <property type="entry name" value="hi_GC_TIGR00026"/>
    <property type="match status" value="1"/>
</dbReference>
<dbReference type="Pfam" id="PF04075">
    <property type="entry name" value="F420H2_quin_red"/>
    <property type="match status" value="1"/>
</dbReference>
<evidence type="ECO:0000313" key="1">
    <source>
        <dbReference type="EMBL" id="MTE11672.1"/>
    </source>
</evidence>
<organism evidence="1 2">
    <name type="scientific">Nocardia aurantiaca</name>
    <dbReference type="NCBI Taxonomy" id="2675850"/>
    <lineage>
        <taxon>Bacteria</taxon>
        <taxon>Bacillati</taxon>
        <taxon>Actinomycetota</taxon>
        <taxon>Actinomycetes</taxon>
        <taxon>Mycobacteriales</taxon>
        <taxon>Nocardiaceae</taxon>
        <taxon>Nocardia</taxon>
    </lineage>
</organism>
<proteinExistence type="predicted"/>
<gene>
    <name evidence="1" type="ORF">GLP40_02570</name>
</gene>
<name>A0A6I3KNU5_9NOCA</name>
<reference evidence="1 2" key="1">
    <citation type="submission" date="2019-11" db="EMBL/GenBank/DDBJ databases">
        <title>Nocardia sp. nov. CT2-14 isolated from soil.</title>
        <authorList>
            <person name="Kanchanasin P."/>
            <person name="Tanasupawat S."/>
            <person name="Yuki M."/>
            <person name="Kudo T."/>
        </authorList>
    </citation>
    <scope>NUCLEOTIDE SEQUENCE [LARGE SCALE GENOMIC DNA]</scope>
    <source>
        <strain evidence="1 2">CT2-14</strain>
    </source>
</reference>
<dbReference type="Gene3D" id="2.30.110.10">
    <property type="entry name" value="Electron Transport, Fmn-binding Protein, Chain A"/>
    <property type="match status" value="1"/>
</dbReference>
<sequence>MAKPYRAWWGVRASNMWMRLVIRVGLPIWTFRVLTVPGRRTGRAIETPLAVFEQDGRRYLVASYGTVNWVRNLRAAHGKATLRHGERVETVTAVELPTDHAARVFRASLVSGPPRVPKPIVALYRRFFVLPYLDVGVDSSPQQFLDNARTHPVFEIVSA</sequence>
<dbReference type="GO" id="GO:0016491">
    <property type="term" value="F:oxidoreductase activity"/>
    <property type="evidence" value="ECO:0007669"/>
    <property type="project" value="InterPro"/>
</dbReference>